<reference evidence="1" key="1">
    <citation type="submission" date="2021-03" db="EMBL/GenBank/DDBJ databases">
        <authorList>
            <person name="Tran Van P."/>
        </authorList>
    </citation>
    <scope>NUCLEOTIDE SEQUENCE</scope>
</reference>
<name>A0ABN7P076_TIMPD</name>
<gene>
    <name evidence="1" type="ORF">TPAB3V08_LOCUS7128</name>
</gene>
<protein>
    <submittedName>
        <fullName evidence="1">Uncharacterized protein</fullName>
    </submittedName>
</protein>
<organism evidence="1 2">
    <name type="scientific">Timema podura</name>
    <name type="common">Walking stick</name>
    <dbReference type="NCBI Taxonomy" id="61482"/>
    <lineage>
        <taxon>Eukaryota</taxon>
        <taxon>Metazoa</taxon>
        <taxon>Ecdysozoa</taxon>
        <taxon>Arthropoda</taxon>
        <taxon>Hexapoda</taxon>
        <taxon>Insecta</taxon>
        <taxon>Pterygota</taxon>
        <taxon>Neoptera</taxon>
        <taxon>Polyneoptera</taxon>
        <taxon>Phasmatodea</taxon>
        <taxon>Timematodea</taxon>
        <taxon>Timematoidea</taxon>
        <taxon>Timematidae</taxon>
        <taxon>Timema</taxon>
    </lineage>
</organism>
<comment type="caution">
    <text evidence="1">The sequence shown here is derived from an EMBL/GenBank/DDBJ whole genome shotgun (WGS) entry which is preliminary data.</text>
</comment>
<accession>A0ABN7P076</accession>
<sequence length="118" mass="13100">MGHLIKIANHILNASEKGTLSSFITENVSPDVVDAWEAFVLNQLAEINKSNQLCLGGVHPALSSSEDGNKEFSNVPFHQGAEVQQEIFTEFQMQNVPPQFENFSFSDQEEFTEGEEAL</sequence>
<proteinExistence type="predicted"/>
<dbReference type="EMBL" id="CAJPIN010011568">
    <property type="protein sequence ID" value="CAG2060170.1"/>
    <property type="molecule type" value="Genomic_DNA"/>
</dbReference>
<evidence type="ECO:0000313" key="2">
    <source>
        <dbReference type="Proteomes" id="UP001153148"/>
    </source>
</evidence>
<dbReference type="Proteomes" id="UP001153148">
    <property type="component" value="Unassembled WGS sequence"/>
</dbReference>
<keyword evidence="2" id="KW-1185">Reference proteome</keyword>
<evidence type="ECO:0000313" key="1">
    <source>
        <dbReference type="EMBL" id="CAG2060170.1"/>
    </source>
</evidence>